<dbReference type="PANTHER" id="PTHR11136">
    <property type="entry name" value="FOLYLPOLYGLUTAMATE SYNTHASE-RELATED"/>
    <property type="match status" value="1"/>
</dbReference>
<evidence type="ECO:0000259" key="20">
    <source>
        <dbReference type="Pfam" id="PF08245"/>
    </source>
</evidence>
<feature type="domain" description="Mur ligase central" evidence="20">
    <location>
        <begin position="45"/>
        <end position="271"/>
    </location>
</feature>
<evidence type="ECO:0000256" key="12">
    <source>
        <dbReference type="ARBA" id="ARBA00022840"/>
    </source>
</evidence>
<evidence type="ECO:0000256" key="14">
    <source>
        <dbReference type="ARBA" id="ARBA00022909"/>
    </source>
</evidence>
<comment type="cofactor">
    <cofactor evidence="1">
        <name>Mg(2+)</name>
        <dbReference type="ChEBI" id="CHEBI:18420"/>
    </cofactor>
</comment>
<dbReference type="PIRSF" id="PIRSF001563">
    <property type="entry name" value="Folylpolyglu_synth"/>
    <property type="match status" value="1"/>
</dbReference>
<comment type="caution">
    <text evidence="21">The sequence shown here is derived from an EMBL/GenBank/DDBJ whole genome shotgun (WGS) entry which is preliminary data.</text>
</comment>
<dbReference type="SUPFAM" id="SSF53623">
    <property type="entry name" value="MurD-like peptide ligases, catalytic domain"/>
    <property type="match status" value="1"/>
</dbReference>
<evidence type="ECO:0000256" key="13">
    <source>
        <dbReference type="ARBA" id="ARBA00022842"/>
    </source>
</evidence>
<dbReference type="Gene3D" id="3.40.1190.10">
    <property type="entry name" value="Mur-like, catalytic domain"/>
    <property type="match status" value="1"/>
</dbReference>
<keyword evidence="14" id="KW-0289">Folate biosynthesis</keyword>
<dbReference type="EC" id="6.3.2.17" evidence="7"/>
<evidence type="ECO:0000256" key="11">
    <source>
        <dbReference type="ARBA" id="ARBA00022741"/>
    </source>
</evidence>
<keyword evidence="13" id="KW-0460">Magnesium</keyword>
<evidence type="ECO:0000256" key="4">
    <source>
        <dbReference type="ARBA" id="ARBA00008276"/>
    </source>
</evidence>
<proteinExistence type="inferred from homology"/>
<evidence type="ECO:0000256" key="16">
    <source>
        <dbReference type="ARBA" id="ARBA00047493"/>
    </source>
</evidence>
<evidence type="ECO:0000256" key="2">
    <source>
        <dbReference type="ARBA" id="ARBA00004799"/>
    </source>
</evidence>
<evidence type="ECO:0000256" key="6">
    <source>
        <dbReference type="ARBA" id="ARBA00013023"/>
    </source>
</evidence>
<dbReference type="Pfam" id="PF02875">
    <property type="entry name" value="Mur_ligase_C"/>
    <property type="match status" value="1"/>
</dbReference>
<gene>
    <name evidence="21" type="ORF">Q75_10920</name>
</gene>
<evidence type="ECO:0000256" key="10">
    <source>
        <dbReference type="ARBA" id="ARBA00022723"/>
    </source>
</evidence>
<evidence type="ECO:0000256" key="18">
    <source>
        <dbReference type="PIRNR" id="PIRNR001563"/>
    </source>
</evidence>
<dbReference type="InterPro" id="IPR004101">
    <property type="entry name" value="Mur_ligase_C"/>
</dbReference>
<dbReference type="GO" id="GO:0046656">
    <property type="term" value="P:folic acid biosynthetic process"/>
    <property type="evidence" value="ECO:0007669"/>
    <property type="project" value="UniProtKB-KW"/>
</dbReference>
<dbReference type="InterPro" id="IPR036565">
    <property type="entry name" value="Mur-like_cat_sf"/>
</dbReference>
<dbReference type="GO" id="GO:0046872">
    <property type="term" value="F:metal ion binding"/>
    <property type="evidence" value="ECO:0007669"/>
    <property type="project" value="UniProtKB-KW"/>
</dbReference>
<reference evidence="21 22" key="1">
    <citation type="journal article" date="2016" name="Front. Microbiol.">
        <title>Microevolution Analysis of Bacillus coahuilensis Unveils Differences in Phosphorus Acquisition Strategies and Their Regulation.</title>
        <authorList>
            <person name="Gomez-Lunar Z."/>
            <person name="Hernandez-Gonzalez I."/>
            <person name="Rodriguez-Torres M.D."/>
            <person name="Souza V."/>
            <person name="Olmedo-Alvarez G."/>
        </authorList>
    </citation>
    <scope>NUCLEOTIDE SEQUENCE [LARGE SCALE GENOMIC DNA]</scope>
    <source>
        <strain evidence="22">p1.1.43</strain>
    </source>
</reference>
<feature type="domain" description="Mur ligase C-terminal" evidence="19">
    <location>
        <begin position="300"/>
        <end position="417"/>
    </location>
</feature>
<dbReference type="Gene3D" id="3.90.190.20">
    <property type="entry name" value="Mur ligase, C-terminal domain"/>
    <property type="match status" value="1"/>
</dbReference>
<dbReference type="AlphaFoldDB" id="A0A147K756"/>
<evidence type="ECO:0000256" key="7">
    <source>
        <dbReference type="ARBA" id="ARBA00013025"/>
    </source>
</evidence>
<dbReference type="Pfam" id="PF08245">
    <property type="entry name" value="Mur_ligase_M"/>
    <property type="match status" value="1"/>
</dbReference>
<evidence type="ECO:0000256" key="3">
    <source>
        <dbReference type="ARBA" id="ARBA00005150"/>
    </source>
</evidence>
<comment type="pathway">
    <text evidence="3">Cofactor biosynthesis; tetrahydrofolylpolyglutamate biosynthesis.</text>
</comment>
<keyword evidence="10" id="KW-0479">Metal-binding</keyword>
<evidence type="ECO:0000256" key="9">
    <source>
        <dbReference type="ARBA" id="ARBA00022598"/>
    </source>
</evidence>
<dbReference type="STRING" id="1150625.Q75_10920"/>
<dbReference type="InterPro" id="IPR036615">
    <property type="entry name" value="Mur_ligase_C_dom_sf"/>
</dbReference>
<name>A0A147K756_9BACI</name>
<dbReference type="GO" id="GO:0008841">
    <property type="term" value="F:dihydrofolate synthase activity"/>
    <property type="evidence" value="ECO:0007669"/>
    <property type="project" value="UniProtKB-EC"/>
</dbReference>
<keyword evidence="22" id="KW-1185">Reference proteome</keyword>
<dbReference type="SUPFAM" id="SSF53244">
    <property type="entry name" value="MurD-like peptide ligases, peptide-binding domain"/>
    <property type="match status" value="1"/>
</dbReference>
<comment type="pathway">
    <text evidence="2">Cofactor biosynthesis; tetrahydrofolate biosynthesis; 7,8-dihydrofolate from 2-amino-4-hydroxy-6-hydroxymethyl-7,8-dihydropteridine diphosphate and 4-aminobenzoate: step 2/2.</text>
</comment>
<dbReference type="InterPro" id="IPR013221">
    <property type="entry name" value="Mur_ligase_cen"/>
</dbReference>
<evidence type="ECO:0000256" key="5">
    <source>
        <dbReference type="ARBA" id="ARBA00011245"/>
    </source>
</evidence>
<keyword evidence="11 18" id="KW-0547">Nucleotide-binding</keyword>
<comment type="catalytic activity">
    <reaction evidence="16">
        <text>(6S)-5,6,7,8-tetrahydrofolyl-(gamma-L-Glu)(n) + L-glutamate + ATP = (6S)-5,6,7,8-tetrahydrofolyl-(gamma-L-Glu)(n+1) + ADP + phosphate + H(+)</text>
        <dbReference type="Rhea" id="RHEA:10580"/>
        <dbReference type="Rhea" id="RHEA-COMP:14738"/>
        <dbReference type="Rhea" id="RHEA-COMP:14740"/>
        <dbReference type="ChEBI" id="CHEBI:15378"/>
        <dbReference type="ChEBI" id="CHEBI:29985"/>
        <dbReference type="ChEBI" id="CHEBI:30616"/>
        <dbReference type="ChEBI" id="CHEBI:43474"/>
        <dbReference type="ChEBI" id="CHEBI:141005"/>
        <dbReference type="ChEBI" id="CHEBI:456216"/>
        <dbReference type="EC" id="6.3.2.17"/>
    </reaction>
</comment>
<accession>A0A147K756</accession>
<dbReference type="EMBL" id="LDYG01000032">
    <property type="protein sequence ID" value="KUP05884.1"/>
    <property type="molecule type" value="Genomic_DNA"/>
</dbReference>
<evidence type="ECO:0000313" key="22">
    <source>
        <dbReference type="Proteomes" id="UP000074108"/>
    </source>
</evidence>
<dbReference type="NCBIfam" id="TIGR01499">
    <property type="entry name" value="folC"/>
    <property type="match status" value="1"/>
</dbReference>
<dbReference type="InterPro" id="IPR001645">
    <property type="entry name" value="Folylpolyglutamate_synth"/>
</dbReference>
<comment type="similarity">
    <text evidence="4 18">Belongs to the folylpolyglutamate synthase family.</text>
</comment>
<dbReference type="PATRIC" id="fig|1150625.3.peg.2322"/>
<dbReference type="FunFam" id="3.40.1190.10:FF:000004">
    <property type="entry name" value="Dihydrofolate synthase/folylpolyglutamate synthase"/>
    <property type="match status" value="1"/>
</dbReference>
<dbReference type="InterPro" id="IPR018109">
    <property type="entry name" value="Folylpolyglutamate_synth_CS"/>
</dbReference>
<dbReference type="GO" id="GO:0005524">
    <property type="term" value="F:ATP binding"/>
    <property type="evidence" value="ECO:0007669"/>
    <property type="project" value="UniProtKB-KW"/>
</dbReference>
<organism evidence="21 22">
    <name type="scientific">Bacillus coahuilensis p1.1.43</name>
    <dbReference type="NCBI Taxonomy" id="1150625"/>
    <lineage>
        <taxon>Bacteria</taxon>
        <taxon>Bacillati</taxon>
        <taxon>Bacillota</taxon>
        <taxon>Bacilli</taxon>
        <taxon>Bacillales</taxon>
        <taxon>Bacillaceae</taxon>
        <taxon>Bacillus</taxon>
    </lineage>
</organism>
<keyword evidence="9 18" id="KW-0436">Ligase</keyword>
<comment type="catalytic activity">
    <reaction evidence="17">
        <text>7,8-dihydropteroate + L-glutamate + ATP = 7,8-dihydrofolate + ADP + phosphate + H(+)</text>
        <dbReference type="Rhea" id="RHEA:23584"/>
        <dbReference type="ChEBI" id="CHEBI:15378"/>
        <dbReference type="ChEBI" id="CHEBI:17839"/>
        <dbReference type="ChEBI" id="CHEBI:29985"/>
        <dbReference type="ChEBI" id="CHEBI:30616"/>
        <dbReference type="ChEBI" id="CHEBI:43474"/>
        <dbReference type="ChEBI" id="CHEBI:57451"/>
        <dbReference type="ChEBI" id="CHEBI:456216"/>
        <dbReference type="EC" id="6.3.2.12"/>
    </reaction>
</comment>
<comment type="subunit">
    <text evidence="5">Monomer.</text>
</comment>
<dbReference type="PANTHER" id="PTHR11136:SF0">
    <property type="entry name" value="DIHYDROFOLATE SYNTHETASE-RELATED"/>
    <property type="match status" value="1"/>
</dbReference>
<evidence type="ECO:0000256" key="17">
    <source>
        <dbReference type="ARBA" id="ARBA00049161"/>
    </source>
</evidence>
<evidence type="ECO:0000256" key="1">
    <source>
        <dbReference type="ARBA" id="ARBA00001946"/>
    </source>
</evidence>
<dbReference type="PROSITE" id="PS01012">
    <property type="entry name" value="FOLYLPOLYGLU_SYNT_2"/>
    <property type="match status" value="1"/>
</dbReference>
<dbReference type="Proteomes" id="UP000074108">
    <property type="component" value="Unassembled WGS sequence"/>
</dbReference>
<sequence length="432" mass="49215">MMTYHQAVDWIHSQMKFGIKPGIERMNFMLEQLGNPEHNMRSIHIGGTNGKGSTLSYMREILLTEGYTVGTFTSPFIESFNERISRNGTPISDGEITRLVETVQPVVEKLKATDLGEATEFEIITVMCFYYFGSVHPVDFVLVEVGLGGRLDSTNVIEPLLSVITTIGRDHQQYLGDTLEKIAFEKAGIIKKKTPVVIGVKQDEPKEVIVEKSKGTRSPFYILHHHFTYESNVSHATGETFTYKWGEHILRDLRIDMAGEHQIENSVVALTSLYILQEKGEVILSESAIRNGLQHTKWPGRFEVMSDHPTVILDGAHNIEGIQSLLNTLNSRYKREDVTVVFSALRDKEAADMIDMIKNSYSKMFLTTFAFPRAFSPKELRREGNSLNVEIVEDYERYIEEFLHSDEKEKVLAVTGSLYFISEVRKFFQKIK</sequence>
<evidence type="ECO:0000256" key="8">
    <source>
        <dbReference type="ARBA" id="ARBA00019357"/>
    </source>
</evidence>
<keyword evidence="12 18" id="KW-0067">ATP-binding</keyword>
<protein>
    <recommendedName>
        <fullName evidence="8">Dihydrofolate synthase/folylpolyglutamate synthase</fullName>
        <ecNumber evidence="6">6.3.2.12</ecNumber>
        <ecNumber evidence="7">6.3.2.17</ecNumber>
    </recommendedName>
    <alternativeName>
        <fullName evidence="15">Tetrahydrofolylpolyglutamate synthase</fullName>
    </alternativeName>
</protein>
<dbReference type="GO" id="GO:0004326">
    <property type="term" value="F:tetrahydrofolylpolyglutamate synthase activity"/>
    <property type="evidence" value="ECO:0007669"/>
    <property type="project" value="UniProtKB-EC"/>
</dbReference>
<dbReference type="GO" id="GO:0005737">
    <property type="term" value="C:cytoplasm"/>
    <property type="evidence" value="ECO:0007669"/>
    <property type="project" value="TreeGrafter"/>
</dbReference>
<evidence type="ECO:0000256" key="15">
    <source>
        <dbReference type="ARBA" id="ARBA00030592"/>
    </source>
</evidence>
<dbReference type="EC" id="6.3.2.12" evidence="6"/>
<dbReference type="OrthoDB" id="9809356at2"/>
<evidence type="ECO:0000259" key="19">
    <source>
        <dbReference type="Pfam" id="PF02875"/>
    </source>
</evidence>
<evidence type="ECO:0000313" key="21">
    <source>
        <dbReference type="EMBL" id="KUP05884.1"/>
    </source>
</evidence>